<evidence type="ECO:0000256" key="1">
    <source>
        <dbReference type="ARBA" id="ARBA00004117"/>
    </source>
</evidence>
<comment type="similarity">
    <text evidence="2">Belongs to the flagella basal body rod proteins family.</text>
</comment>
<evidence type="ECO:0000256" key="5">
    <source>
        <dbReference type="ARBA" id="ARBA00025933"/>
    </source>
</evidence>
<keyword evidence="4 6" id="KW-0975">Bacterial flagellum</keyword>
<gene>
    <name evidence="9" type="primary">flgC</name>
    <name evidence="9" type="ORF">DSLASN_40620</name>
</gene>
<feature type="domain" description="Flagellar basal body rod protein N-terminal" evidence="7">
    <location>
        <begin position="8"/>
        <end position="34"/>
    </location>
</feature>
<evidence type="ECO:0000259" key="7">
    <source>
        <dbReference type="Pfam" id="PF00460"/>
    </source>
</evidence>
<dbReference type="PANTHER" id="PTHR30435">
    <property type="entry name" value="FLAGELLAR PROTEIN"/>
    <property type="match status" value="1"/>
</dbReference>
<dbReference type="Pfam" id="PF00460">
    <property type="entry name" value="Flg_bb_rod"/>
    <property type="match status" value="1"/>
</dbReference>
<comment type="subcellular location">
    <subcellularLocation>
        <location evidence="1 6">Bacterial flagellum basal body</location>
    </subcellularLocation>
</comment>
<accession>A0ABM7PMU5</accession>
<dbReference type="PROSITE" id="PS00588">
    <property type="entry name" value="FLAGELLA_BB_ROD"/>
    <property type="match status" value="1"/>
</dbReference>
<dbReference type="InterPro" id="IPR006299">
    <property type="entry name" value="FlgC"/>
</dbReference>
<organism evidence="9 10">
    <name type="scientific">Desulfoluna limicola</name>
    <dbReference type="NCBI Taxonomy" id="2810562"/>
    <lineage>
        <taxon>Bacteria</taxon>
        <taxon>Pseudomonadati</taxon>
        <taxon>Thermodesulfobacteriota</taxon>
        <taxon>Desulfobacteria</taxon>
        <taxon>Desulfobacterales</taxon>
        <taxon>Desulfolunaceae</taxon>
        <taxon>Desulfoluna</taxon>
    </lineage>
</organism>
<dbReference type="InterPro" id="IPR001444">
    <property type="entry name" value="Flag_bb_rod_N"/>
</dbReference>
<evidence type="ECO:0000256" key="6">
    <source>
        <dbReference type="RuleBase" id="RU362062"/>
    </source>
</evidence>
<protein>
    <recommendedName>
        <fullName evidence="3 6">Flagellar basal-body rod protein FlgC</fullName>
    </recommendedName>
</protein>
<name>A0ABM7PMU5_9BACT</name>
<evidence type="ECO:0000259" key="8">
    <source>
        <dbReference type="Pfam" id="PF06429"/>
    </source>
</evidence>
<dbReference type="InterPro" id="IPR019776">
    <property type="entry name" value="Flagellar_basal_body_rod_CS"/>
</dbReference>
<proteinExistence type="inferred from homology"/>
<evidence type="ECO:0000313" key="10">
    <source>
        <dbReference type="Proteomes" id="UP001320148"/>
    </source>
</evidence>
<dbReference type="RefSeq" id="WP_236889827.1">
    <property type="nucleotide sequence ID" value="NZ_AP024488.1"/>
</dbReference>
<dbReference type="PANTHER" id="PTHR30435:SF2">
    <property type="entry name" value="FLAGELLAR BASAL-BODY ROD PROTEIN FLGC"/>
    <property type="match status" value="1"/>
</dbReference>
<evidence type="ECO:0000256" key="3">
    <source>
        <dbReference type="ARBA" id="ARBA00017941"/>
    </source>
</evidence>
<keyword evidence="10" id="KW-1185">Reference proteome</keyword>
<dbReference type="NCBIfam" id="TIGR01395">
    <property type="entry name" value="FlgC"/>
    <property type="match status" value="1"/>
</dbReference>
<feature type="domain" description="Flagellar basal-body/hook protein C-terminal" evidence="8">
    <location>
        <begin position="98"/>
        <end position="141"/>
    </location>
</feature>
<keyword evidence="9" id="KW-0969">Cilium</keyword>
<dbReference type="Pfam" id="PF06429">
    <property type="entry name" value="Flg_bbr_C"/>
    <property type="match status" value="1"/>
</dbReference>
<evidence type="ECO:0000313" key="9">
    <source>
        <dbReference type="EMBL" id="BCS98430.1"/>
    </source>
</evidence>
<comment type="subunit">
    <text evidence="5 6">The basal body constitutes a major portion of the flagellar organelle and consists of four rings (L,P,S, and M) mounted on a central rod. The rod consists of about 26 subunits of FlgG in the distal portion, and FlgB, FlgC and FlgF are thought to build up the proximal portion of the rod with about 6 subunits each.</text>
</comment>
<dbReference type="EMBL" id="AP024488">
    <property type="protein sequence ID" value="BCS98430.1"/>
    <property type="molecule type" value="Genomic_DNA"/>
</dbReference>
<dbReference type="Proteomes" id="UP001320148">
    <property type="component" value="Chromosome"/>
</dbReference>
<reference evidence="9 10" key="1">
    <citation type="submission" date="2021-02" db="EMBL/GenBank/DDBJ databases">
        <title>Complete genome of Desulfoluna sp. strain ASN36.</title>
        <authorList>
            <person name="Takahashi A."/>
            <person name="Kojima H."/>
            <person name="Fukui M."/>
        </authorList>
    </citation>
    <scope>NUCLEOTIDE SEQUENCE [LARGE SCALE GENOMIC DNA]</scope>
    <source>
        <strain evidence="9 10">ASN36</strain>
    </source>
</reference>
<dbReference type="InterPro" id="IPR010930">
    <property type="entry name" value="Flg_bb/hook_C_dom"/>
</dbReference>
<evidence type="ECO:0000256" key="4">
    <source>
        <dbReference type="ARBA" id="ARBA00023143"/>
    </source>
</evidence>
<keyword evidence="9" id="KW-0966">Cell projection</keyword>
<sequence>MDLLGAIKVSSSALSAHRTKMNVVAENIANSETTRTAEGGPYQRKMVVYEKQDPAGFDAMLKNEMARGDGVKVTEIVSSPEDFRLEYNPEHPDADPETGYVKMPNVDILSEVADMMVARRSYDASATAVENSKNMIMKALEIGR</sequence>
<evidence type="ECO:0000256" key="2">
    <source>
        <dbReference type="ARBA" id="ARBA00009677"/>
    </source>
</evidence>
<keyword evidence="9" id="KW-0282">Flagellum</keyword>